<dbReference type="Gene3D" id="2.40.260.10">
    <property type="entry name" value="Sortase"/>
    <property type="match status" value="1"/>
</dbReference>
<dbReference type="EMBL" id="CABVGP010000002">
    <property type="protein sequence ID" value="VVJ21846.1"/>
    <property type="molecule type" value="Genomic_DNA"/>
</dbReference>
<protein>
    <recommendedName>
        <fullName evidence="5">Class F sortase</fullName>
    </recommendedName>
</protein>
<dbReference type="InterPro" id="IPR042001">
    <property type="entry name" value="Sortase_F"/>
</dbReference>
<reference evidence="3 4" key="1">
    <citation type="submission" date="2019-09" db="EMBL/GenBank/DDBJ databases">
        <authorList>
            <person name="Leyn A S."/>
        </authorList>
    </citation>
    <scope>NUCLEOTIDE SEQUENCE [LARGE SCALE GENOMIC DNA]</scope>
    <source>
        <strain evidence="3">AA231_1</strain>
    </source>
</reference>
<evidence type="ECO:0008006" key="5">
    <source>
        <dbReference type="Google" id="ProtNLM"/>
    </source>
</evidence>
<organism evidence="3 4">
    <name type="scientific">Amycolatopsis camponoti</name>
    <dbReference type="NCBI Taxonomy" id="2606593"/>
    <lineage>
        <taxon>Bacteria</taxon>
        <taxon>Bacillati</taxon>
        <taxon>Actinomycetota</taxon>
        <taxon>Actinomycetes</taxon>
        <taxon>Pseudonocardiales</taxon>
        <taxon>Pseudonocardiaceae</taxon>
        <taxon>Amycolatopsis</taxon>
    </lineage>
</organism>
<dbReference type="RefSeq" id="WP_155546699.1">
    <property type="nucleotide sequence ID" value="NZ_CABVGP010000002.1"/>
</dbReference>
<keyword evidence="4" id="KW-1185">Reference proteome</keyword>
<dbReference type="SUPFAM" id="SSF63817">
    <property type="entry name" value="Sortase"/>
    <property type="match status" value="1"/>
</dbReference>
<dbReference type="Pfam" id="PF04203">
    <property type="entry name" value="Sortase"/>
    <property type="match status" value="1"/>
</dbReference>
<dbReference type="AlphaFoldDB" id="A0A6I8M2T9"/>
<evidence type="ECO:0000313" key="3">
    <source>
        <dbReference type="EMBL" id="VVJ21846.1"/>
    </source>
</evidence>
<keyword evidence="1" id="KW-0378">Hydrolase</keyword>
<gene>
    <name evidence="3" type="ORF">AA23TX_06860</name>
</gene>
<feature type="region of interest" description="Disordered" evidence="2">
    <location>
        <begin position="52"/>
        <end position="73"/>
    </location>
</feature>
<dbReference type="InterPro" id="IPR005754">
    <property type="entry name" value="Sortase"/>
</dbReference>
<dbReference type="Proteomes" id="UP000399805">
    <property type="component" value="Unassembled WGS sequence"/>
</dbReference>
<proteinExistence type="predicted"/>
<sequence length="224" mass="23289">MSGPAHGGASRFAGAHRHLGATFVAAGVVLAVAGTVASTSQPQREVVALATTAPPSVTPETTAPPTSAAELPTPTRVINPTVLKLPEIGVTATVLPAGVDETGAFDAPRDVGAVGWYRYGPGLDANTGSLVIGGHVDSAESGPGAFFQLHRVRPGSSLQLIGDDGKTRTYVVTAREQIPKEDIDLRTYFDTEGSPRVTLFTCGGTFDRKTRNYLDNIVVTAIPR</sequence>
<dbReference type="CDD" id="cd05829">
    <property type="entry name" value="Sortase_F"/>
    <property type="match status" value="1"/>
</dbReference>
<name>A0A6I8M2T9_9PSEU</name>
<evidence type="ECO:0000313" key="4">
    <source>
        <dbReference type="Proteomes" id="UP000399805"/>
    </source>
</evidence>
<dbReference type="InterPro" id="IPR023365">
    <property type="entry name" value="Sortase_dom-sf"/>
</dbReference>
<accession>A0A6I8M2T9</accession>
<evidence type="ECO:0000256" key="2">
    <source>
        <dbReference type="SAM" id="MobiDB-lite"/>
    </source>
</evidence>
<evidence type="ECO:0000256" key="1">
    <source>
        <dbReference type="ARBA" id="ARBA00022801"/>
    </source>
</evidence>
<dbReference type="GO" id="GO:0016787">
    <property type="term" value="F:hydrolase activity"/>
    <property type="evidence" value="ECO:0007669"/>
    <property type="project" value="UniProtKB-KW"/>
</dbReference>